<feature type="region of interest" description="Disordered" evidence="1">
    <location>
        <begin position="122"/>
        <end position="188"/>
    </location>
</feature>
<proteinExistence type="predicted"/>
<reference evidence="2" key="1">
    <citation type="journal article" date="2021" name="Nat. Commun.">
        <title>Genetic determinants of endophytism in the Arabidopsis root mycobiome.</title>
        <authorList>
            <person name="Mesny F."/>
            <person name="Miyauchi S."/>
            <person name="Thiergart T."/>
            <person name="Pickel B."/>
            <person name="Atanasova L."/>
            <person name="Karlsson M."/>
            <person name="Huettel B."/>
            <person name="Barry K.W."/>
            <person name="Haridas S."/>
            <person name="Chen C."/>
            <person name="Bauer D."/>
            <person name="Andreopoulos W."/>
            <person name="Pangilinan J."/>
            <person name="LaButti K."/>
            <person name="Riley R."/>
            <person name="Lipzen A."/>
            <person name="Clum A."/>
            <person name="Drula E."/>
            <person name="Henrissat B."/>
            <person name="Kohler A."/>
            <person name="Grigoriev I.V."/>
            <person name="Martin F.M."/>
            <person name="Hacquard S."/>
        </authorList>
    </citation>
    <scope>NUCLEOTIDE SEQUENCE</scope>
    <source>
        <strain evidence="2">MPI-SDFR-AT-0117</strain>
    </source>
</reference>
<protein>
    <recommendedName>
        <fullName evidence="4">HNH nuclease domain-containing protein</fullName>
    </recommendedName>
</protein>
<organism evidence="2 3">
    <name type="scientific">Plectosphaerella plurivora</name>
    <dbReference type="NCBI Taxonomy" id="936078"/>
    <lineage>
        <taxon>Eukaryota</taxon>
        <taxon>Fungi</taxon>
        <taxon>Dikarya</taxon>
        <taxon>Ascomycota</taxon>
        <taxon>Pezizomycotina</taxon>
        <taxon>Sordariomycetes</taxon>
        <taxon>Hypocreomycetidae</taxon>
        <taxon>Glomerellales</taxon>
        <taxon>Plectosphaerellaceae</taxon>
        <taxon>Plectosphaerella</taxon>
    </lineage>
</organism>
<dbReference type="Proteomes" id="UP000770015">
    <property type="component" value="Unassembled WGS sequence"/>
</dbReference>
<feature type="compositionally biased region" description="Basic and acidic residues" evidence="1">
    <location>
        <begin position="476"/>
        <end position="489"/>
    </location>
</feature>
<keyword evidence="3" id="KW-1185">Reference proteome</keyword>
<evidence type="ECO:0008006" key="4">
    <source>
        <dbReference type="Google" id="ProtNLM"/>
    </source>
</evidence>
<accession>A0A9P8V0N2</accession>
<comment type="caution">
    <text evidence="2">The sequence shown here is derived from an EMBL/GenBank/DDBJ whole genome shotgun (WGS) entry which is preliminary data.</text>
</comment>
<dbReference type="EMBL" id="JAGSXJ010000041">
    <property type="protein sequence ID" value="KAH6663929.1"/>
    <property type="molecule type" value="Genomic_DNA"/>
</dbReference>
<evidence type="ECO:0000313" key="3">
    <source>
        <dbReference type="Proteomes" id="UP000770015"/>
    </source>
</evidence>
<gene>
    <name evidence="2" type="ORF">F5X68DRAFT_237328</name>
</gene>
<dbReference type="OrthoDB" id="4851182at2759"/>
<name>A0A9P8V0N2_9PEZI</name>
<evidence type="ECO:0000256" key="1">
    <source>
        <dbReference type="SAM" id="MobiDB-lite"/>
    </source>
</evidence>
<evidence type="ECO:0000313" key="2">
    <source>
        <dbReference type="EMBL" id="KAH6663929.1"/>
    </source>
</evidence>
<feature type="compositionally biased region" description="Polar residues" evidence="1">
    <location>
        <begin position="490"/>
        <end position="503"/>
    </location>
</feature>
<sequence>MATYRANVITAEELNALVEAAKAFPTKKDVTRQKYESAISALTSVIPMDPPSPDWCKTYKDFTLNLMQLSLFLCWDIEDLEASVRDLRADLLYDALNNVEPLIKNVMANTSVPARAFRSGAATTDDYASPPPPPGQPQADQPPAKKKSRKRASVDADAGPSESKTPTSKGKAVAPQEKKDKQAQTSDLVARVSKGITRATARDGGLCIFLGSQCPELCHIVPYSMNASEDSATNIRKILCKVAFAMSPHLQARWEMHLCPLDENGRVIPGASHSAANIFSMNRHLHEYWGKAIFYVEWVDQDDEPVPDHEAPFLLDDDKNRVKFTRYRLRWHWLPSGISKRLAETCKPAPKRYTHKGNAAKLVMVETLEERARIEAALNERLPQTHTAAYDDPHRKVEDGHIIPTLAETSAIETTKTMVQVQEVFVKMASVSGAADVLDQLDGEYRPGPGDETSVLTRKVSRLSRLTSKLSFKSKRPMEKATESGKKQAGETQGLLTRSSSVLRSILGERPAPNV</sequence>
<feature type="region of interest" description="Disordered" evidence="1">
    <location>
        <begin position="472"/>
        <end position="515"/>
    </location>
</feature>
<dbReference type="AlphaFoldDB" id="A0A9P8V0N2"/>